<sequence length="389" mass="45530">MNQITKIATSSLHIHPENTKFFDDIEGEQYERFKKSIQEDGVLTPLIIAPDMTIISGHQRYKACKDLGIDLVPVIIREDLVDEDEKLKKLLATNFGRLKNNPMKQSRVITEYEKLCEIKKGRPSKVRNNFVISQNQIANEFRITPRQMQNLKKLQDLIPELQDMIEQGQLSATVGYKIWARMPQDEQEKFFNDIGQDKIKTLSQKATQQYIDKIKNLEKELENEKNKEPIIKEVEKVVDNTDYSLEKKNEYLKKELKHKTELYEISERQLDNFREQLNKMESGTKKYNDLKKSIDNLTKEKDSISRQIASSTELSGMVHEIEHFLKNKLAPITYSRALLDCKDNPIVIKNIEEIVQVVEKWCIEMKNQINKNKINTDELVSNVEFVEVR</sequence>
<dbReference type="EMBL" id="JAGGJZ010000003">
    <property type="protein sequence ID" value="MBP1889784.1"/>
    <property type="molecule type" value="Genomic_DNA"/>
</dbReference>
<dbReference type="RefSeq" id="WP_209796681.1">
    <property type="nucleotide sequence ID" value="NZ_JAGGJZ010000003.1"/>
</dbReference>
<dbReference type="SMART" id="SM00470">
    <property type="entry name" value="ParB"/>
    <property type="match status" value="1"/>
</dbReference>
<keyword evidence="2" id="KW-0175">Coiled coil</keyword>
<comment type="caution">
    <text evidence="4">The sequence shown here is derived from an EMBL/GenBank/DDBJ whole genome shotgun (WGS) entry which is preliminary data.</text>
</comment>
<dbReference type="PANTHER" id="PTHR33375">
    <property type="entry name" value="CHROMOSOME-PARTITIONING PROTEIN PARB-RELATED"/>
    <property type="match status" value="1"/>
</dbReference>
<evidence type="ECO:0000256" key="1">
    <source>
        <dbReference type="ARBA" id="ARBA00022829"/>
    </source>
</evidence>
<dbReference type="SUPFAM" id="SSF109709">
    <property type="entry name" value="KorB DNA-binding domain-like"/>
    <property type="match status" value="1"/>
</dbReference>
<dbReference type="SUPFAM" id="SSF110849">
    <property type="entry name" value="ParB/Sulfiredoxin"/>
    <property type="match status" value="1"/>
</dbReference>
<dbReference type="Pfam" id="PF17762">
    <property type="entry name" value="HTH_ParB"/>
    <property type="match status" value="1"/>
</dbReference>
<name>A0ABS4F0K9_9CLOT</name>
<feature type="coiled-coil region" evidence="2">
    <location>
        <begin position="207"/>
        <end position="314"/>
    </location>
</feature>
<dbReference type="PANTHER" id="PTHR33375:SF1">
    <property type="entry name" value="CHROMOSOME-PARTITIONING PROTEIN PARB-RELATED"/>
    <property type="match status" value="1"/>
</dbReference>
<evidence type="ECO:0000256" key="2">
    <source>
        <dbReference type="SAM" id="Coils"/>
    </source>
</evidence>
<proteinExistence type="predicted"/>
<evidence type="ECO:0000259" key="3">
    <source>
        <dbReference type="SMART" id="SM00470"/>
    </source>
</evidence>
<dbReference type="InterPro" id="IPR036086">
    <property type="entry name" value="ParB/Sulfiredoxin_sf"/>
</dbReference>
<feature type="domain" description="ParB-like N-terminal" evidence="3">
    <location>
        <begin position="5"/>
        <end position="93"/>
    </location>
</feature>
<dbReference type="InterPro" id="IPR003115">
    <property type="entry name" value="ParB_N"/>
</dbReference>
<reference evidence="4 5" key="1">
    <citation type="submission" date="2021-03" db="EMBL/GenBank/DDBJ databases">
        <title>Genomic Encyclopedia of Type Strains, Phase IV (KMG-IV): sequencing the most valuable type-strain genomes for metagenomic binning, comparative biology and taxonomic classification.</title>
        <authorList>
            <person name="Goeker M."/>
        </authorList>
    </citation>
    <scope>NUCLEOTIDE SEQUENCE [LARGE SCALE GENOMIC DNA]</scope>
    <source>
        <strain evidence="4 5">DSM 3984</strain>
    </source>
</reference>
<dbReference type="Pfam" id="PF02195">
    <property type="entry name" value="ParB_N"/>
    <property type="match status" value="1"/>
</dbReference>
<dbReference type="InterPro" id="IPR041468">
    <property type="entry name" value="HTH_ParB/Spo0J"/>
</dbReference>
<accession>A0ABS4F0K9</accession>
<keyword evidence="5" id="KW-1185">Reference proteome</keyword>
<dbReference type="Proteomes" id="UP000783390">
    <property type="component" value="Unassembled WGS sequence"/>
</dbReference>
<keyword evidence="1" id="KW-0159">Chromosome partition</keyword>
<dbReference type="Gene3D" id="1.10.10.2830">
    <property type="match status" value="1"/>
</dbReference>
<gene>
    <name evidence="4" type="ORF">J2Z53_001367</name>
</gene>
<dbReference type="Gene3D" id="3.90.1530.10">
    <property type="entry name" value="Conserved hypothetical protein from pyrococcus furiosus pfu- 392566-001, ParB domain"/>
    <property type="match status" value="1"/>
</dbReference>
<protein>
    <submittedName>
        <fullName evidence="4">ParB-like chromosome segregation protein Spo0J</fullName>
    </submittedName>
</protein>
<organism evidence="4 5">
    <name type="scientific">Clostridium moniliforme</name>
    <dbReference type="NCBI Taxonomy" id="39489"/>
    <lineage>
        <taxon>Bacteria</taxon>
        <taxon>Bacillati</taxon>
        <taxon>Bacillota</taxon>
        <taxon>Clostridia</taxon>
        <taxon>Eubacteriales</taxon>
        <taxon>Clostridiaceae</taxon>
        <taxon>Clostridium</taxon>
    </lineage>
</organism>
<dbReference type="InterPro" id="IPR050336">
    <property type="entry name" value="Chromosome_partition/occlusion"/>
</dbReference>
<evidence type="ECO:0000313" key="4">
    <source>
        <dbReference type="EMBL" id="MBP1889784.1"/>
    </source>
</evidence>
<evidence type="ECO:0000313" key="5">
    <source>
        <dbReference type="Proteomes" id="UP000783390"/>
    </source>
</evidence>